<keyword evidence="7 19" id="KW-0812">Transmembrane</keyword>
<dbReference type="EMBL" id="JBBNAF010000004">
    <property type="protein sequence ID" value="KAK9150133.1"/>
    <property type="molecule type" value="Genomic_DNA"/>
</dbReference>
<dbReference type="InterPro" id="IPR008271">
    <property type="entry name" value="Ser/Thr_kinase_AS"/>
</dbReference>
<evidence type="ECO:0000256" key="17">
    <source>
        <dbReference type="PROSITE-ProRule" id="PRU10141"/>
    </source>
</evidence>
<feature type="domain" description="Protein kinase" evidence="20">
    <location>
        <begin position="144"/>
        <end position="430"/>
    </location>
</feature>
<dbReference type="GO" id="GO:0016020">
    <property type="term" value="C:membrane"/>
    <property type="evidence" value="ECO:0007669"/>
    <property type="project" value="UniProtKB-SubCell"/>
</dbReference>
<dbReference type="PROSITE" id="PS50011">
    <property type="entry name" value="PROTEIN_KINASE_DOM"/>
    <property type="match status" value="1"/>
</dbReference>
<keyword evidence="12 17" id="KW-0067">ATP-binding</keyword>
<evidence type="ECO:0000256" key="15">
    <source>
        <dbReference type="ARBA" id="ARBA00047899"/>
    </source>
</evidence>
<feature type="binding site" evidence="17">
    <location>
        <position position="174"/>
    </location>
    <ligand>
        <name>ATP</name>
        <dbReference type="ChEBI" id="CHEBI:30616"/>
    </ligand>
</feature>
<keyword evidence="14 19" id="KW-0472">Membrane</keyword>
<evidence type="ECO:0000256" key="4">
    <source>
        <dbReference type="ARBA" id="ARBA00012513"/>
    </source>
</evidence>
<evidence type="ECO:0000256" key="12">
    <source>
        <dbReference type="ARBA" id="ARBA00022840"/>
    </source>
</evidence>
<keyword evidence="13 19" id="KW-1133">Transmembrane helix</keyword>
<dbReference type="InterPro" id="IPR013320">
    <property type="entry name" value="ConA-like_dom_sf"/>
</dbReference>
<proteinExistence type="inferred from homology"/>
<protein>
    <recommendedName>
        <fullName evidence="4">non-specific serine/threonine protein kinase</fullName>
        <ecNumber evidence="4">2.7.11.1</ecNumber>
    </recommendedName>
</protein>
<reference evidence="21 22" key="1">
    <citation type="submission" date="2024-01" db="EMBL/GenBank/DDBJ databases">
        <title>Genome assemblies of Stephania.</title>
        <authorList>
            <person name="Yang L."/>
        </authorList>
    </citation>
    <scope>NUCLEOTIDE SEQUENCE [LARGE SCALE GENOMIC DNA]</scope>
    <source>
        <strain evidence="21">YNDBR</strain>
        <tissue evidence="21">Leaf</tissue>
    </source>
</reference>
<dbReference type="SUPFAM" id="SSF56112">
    <property type="entry name" value="Protein kinase-like (PK-like)"/>
    <property type="match status" value="1"/>
</dbReference>
<dbReference type="InterPro" id="IPR011009">
    <property type="entry name" value="Kinase-like_dom_sf"/>
</dbReference>
<evidence type="ECO:0000256" key="6">
    <source>
        <dbReference type="ARBA" id="ARBA00022679"/>
    </source>
</evidence>
<evidence type="ECO:0000256" key="5">
    <source>
        <dbReference type="ARBA" id="ARBA00022527"/>
    </source>
</evidence>
<dbReference type="FunFam" id="3.30.200.20:FF:000621">
    <property type="entry name" value="Putative L-type lectin-domain containing receptor kinase VII.2"/>
    <property type="match status" value="1"/>
</dbReference>
<keyword evidence="6" id="KW-0808">Transferase</keyword>
<gene>
    <name evidence="21" type="ORF">Syun_008442</name>
</gene>
<dbReference type="Gene3D" id="2.60.120.200">
    <property type="match status" value="1"/>
</dbReference>
<evidence type="ECO:0000313" key="22">
    <source>
        <dbReference type="Proteomes" id="UP001420932"/>
    </source>
</evidence>
<dbReference type="EC" id="2.7.11.1" evidence="4"/>
<evidence type="ECO:0000256" key="16">
    <source>
        <dbReference type="ARBA" id="ARBA00048679"/>
    </source>
</evidence>
<sequence length="480" mass="53025">MAPAGAPRPKRGLIELGIDLSSVVLDEMYVGFGGSTGTLVETHRILGWSFSNSNPRLSESLITLNLPSFVVNDDTNVFQSKRFVVGIALGGFVFLLCCCCVGVYVFCLINRKNGSSGEDLEGWELEYWPHRIGFNEIEEATNGFGSENVIGVGGHGKVYRGVLGGGVDDEVAIKVISNESEVGMKEFAAEVSSIGRLKHRNLVGMRGWCKKEKGSFILVYDYMENGSLDKRVFEFEGADEESMMLSWDDRVRILKDVAHGVLYLHEGWEARVLHRDIKASNVLLDKDMNGRLGDFGLARIYGHGQLANTTRVVGTVGYMAPEVLRSGRASTQSDVFGFGVLILEVVCGRRPIEEGKAPLIDWIWGLVEKGELVNALDERLRTKEGGGIGVDFVEVEKVLQLGLLCVYHDPRSRPTMRQVVQVLEGTYGLYESAEEGMEVTLLDKMKSTAMWSKHPTFDQIRHSLSYSVSHSSSDVILEGR</sequence>
<evidence type="ECO:0000256" key="18">
    <source>
        <dbReference type="RuleBase" id="RU000304"/>
    </source>
</evidence>
<keyword evidence="5 18" id="KW-0723">Serine/threonine-protein kinase</keyword>
<evidence type="ECO:0000256" key="2">
    <source>
        <dbReference type="ARBA" id="ARBA00008536"/>
    </source>
</evidence>
<dbReference type="PROSITE" id="PS00107">
    <property type="entry name" value="PROTEIN_KINASE_ATP"/>
    <property type="match status" value="1"/>
</dbReference>
<dbReference type="InterPro" id="IPR001220">
    <property type="entry name" value="Legume_lectin_dom"/>
</dbReference>
<dbReference type="Proteomes" id="UP001420932">
    <property type="component" value="Unassembled WGS sequence"/>
</dbReference>
<evidence type="ECO:0000256" key="3">
    <source>
        <dbReference type="ARBA" id="ARBA00010217"/>
    </source>
</evidence>
<comment type="similarity">
    <text evidence="3">In the C-terminal section; belongs to the protein kinase superfamily. Ser/Thr protein kinase family.</text>
</comment>
<evidence type="ECO:0000256" key="14">
    <source>
        <dbReference type="ARBA" id="ARBA00023136"/>
    </source>
</evidence>
<evidence type="ECO:0000256" key="7">
    <source>
        <dbReference type="ARBA" id="ARBA00022692"/>
    </source>
</evidence>
<organism evidence="21 22">
    <name type="scientific">Stephania yunnanensis</name>
    <dbReference type="NCBI Taxonomy" id="152371"/>
    <lineage>
        <taxon>Eukaryota</taxon>
        <taxon>Viridiplantae</taxon>
        <taxon>Streptophyta</taxon>
        <taxon>Embryophyta</taxon>
        <taxon>Tracheophyta</taxon>
        <taxon>Spermatophyta</taxon>
        <taxon>Magnoliopsida</taxon>
        <taxon>Ranunculales</taxon>
        <taxon>Menispermaceae</taxon>
        <taxon>Menispermoideae</taxon>
        <taxon>Cissampelideae</taxon>
        <taxon>Stephania</taxon>
    </lineage>
</organism>
<dbReference type="CDD" id="cd14066">
    <property type="entry name" value="STKc_IRAK"/>
    <property type="match status" value="1"/>
</dbReference>
<evidence type="ECO:0000256" key="11">
    <source>
        <dbReference type="ARBA" id="ARBA00022777"/>
    </source>
</evidence>
<evidence type="ECO:0000313" key="21">
    <source>
        <dbReference type="EMBL" id="KAK9150133.1"/>
    </source>
</evidence>
<accession>A0AAP0KCM4</accession>
<evidence type="ECO:0000256" key="8">
    <source>
        <dbReference type="ARBA" id="ARBA00022729"/>
    </source>
</evidence>
<dbReference type="Gene3D" id="1.10.510.10">
    <property type="entry name" value="Transferase(Phosphotransferase) domain 1"/>
    <property type="match status" value="1"/>
</dbReference>
<dbReference type="Gene3D" id="3.30.200.20">
    <property type="entry name" value="Phosphorylase Kinase, domain 1"/>
    <property type="match status" value="1"/>
</dbReference>
<evidence type="ECO:0000256" key="19">
    <source>
        <dbReference type="SAM" id="Phobius"/>
    </source>
</evidence>
<keyword evidence="11" id="KW-0418">Kinase</keyword>
<keyword evidence="10 17" id="KW-0547">Nucleotide-binding</keyword>
<dbReference type="InterPro" id="IPR000719">
    <property type="entry name" value="Prot_kinase_dom"/>
</dbReference>
<dbReference type="InterPro" id="IPR017441">
    <property type="entry name" value="Protein_kinase_ATP_BS"/>
</dbReference>
<name>A0AAP0KCM4_9MAGN</name>
<comment type="subcellular location">
    <subcellularLocation>
        <location evidence="1">Membrane</location>
        <topology evidence="1">Single-pass type I membrane protein</topology>
    </subcellularLocation>
</comment>
<evidence type="ECO:0000256" key="13">
    <source>
        <dbReference type="ARBA" id="ARBA00022989"/>
    </source>
</evidence>
<evidence type="ECO:0000256" key="9">
    <source>
        <dbReference type="ARBA" id="ARBA00022734"/>
    </source>
</evidence>
<keyword evidence="9" id="KW-0430">Lectin</keyword>
<comment type="similarity">
    <text evidence="18">Belongs to the protein kinase superfamily.</text>
</comment>
<dbReference type="GO" id="GO:0030246">
    <property type="term" value="F:carbohydrate binding"/>
    <property type="evidence" value="ECO:0007669"/>
    <property type="project" value="UniProtKB-KW"/>
</dbReference>
<feature type="transmembrane region" description="Helical" evidence="19">
    <location>
        <begin position="83"/>
        <end position="106"/>
    </location>
</feature>
<dbReference type="SMART" id="SM00220">
    <property type="entry name" value="S_TKc"/>
    <property type="match status" value="1"/>
</dbReference>
<dbReference type="InterPro" id="IPR050528">
    <property type="entry name" value="L-type_Lectin-RKs"/>
</dbReference>
<evidence type="ECO:0000256" key="1">
    <source>
        <dbReference type="ARBA" id="ARBA00004479"/>
    </source>
</evidence>
<evidence type="ECO:0000256" key="10">
    <source>
        <dbReference type="ARBA" id="ARBA00022741"/>
    </source>
</evidence>
<dbReference type="Pfam" id="PF00069">
    <property type="entry name" value="Pkinase"/>
    <property type="match status" value="1"/>
</dbReference>
<dbReference type="GO" id="GO:0004674">
    <property type="term" value="F:protein serine/threonine kinase activity"/>
    <property type="evidence" value="ECO:0007669"/>
    <property type="project" value="UniProtKB-KW"/>
</dbReference>
<evidence type="ECO:0000259" key="20">
    <source>
        <dbReference type="PROSITE" id="PS50011"/>
    </source>
</evidence>
<dbReference type="FunFam" id="1.10.510.10:FF:000108">
    <property type="entry name" value="L-type lectin-domain containing receptor kinase S.4"/>
    <property type="match status" value="1"/>
</dbReference>
<keyword evidence="22" id="KW-1185">Reference proteome</keyword>
<comment type="caution">
    <text evidence="21">The sequence shown here is derived from an EMBL/GenBank/DDBJ whole genome shotgun (WGS) entry which is preliminary data.</text>
</comment>
<dbReference type="PROSITE" id="PS00108">
    <property type="entry name" value="PROTEIN_KINASE_ST"/>
    <property type="match status" value="1"/>
</dbReference>
<dbReference type="SUPFAM" id="SSF49899">
    <property type="entry name" value="Concanavalin A-like lectins/glucanases"/>
    <property type="match status" value="1"/>
</dbReference>
<dbReference type="GO" id="GO:0005524">
    <property type="term" value="F:ATP binding"/>
    <property type="evidence" value="ECO:0007669"/>
    <property type="project" value="UniProtKB-UniRule"/>
</dbReference>
<dbReference type="PANTHER" id="PTHR27007">
    <property type="match status" value="1"/>
</dbReference>
<keyword evidence="8" id="KW-0732">Signal</keyword>
<comment type="similarity">
    <text evidence="2">In the N-terminal section; belongs to the leguminous lectin family.</text>
</comment>
<dbReference type="AlphaFoldDB" id="A0AAP0KCM4"/>
<comment type="catalytic activity">
    <reaction evidence="16">
        <text>L-seryl-[protein] + ATP = O-phospho-L-seryl-[protein] + ADP + H(+)</text>
        <dbReference type="Rhea" id="RHEA:17989"/>
        <dbReference type="Rhea" id="RHEA-COMP:9863"/>
        <dbReference type="Rhea" id="RHEA-COMP:11604"/>
        <dbReference type="ChEBI" id="CHEBI:15378"/>
        <dbReference type="ChEBI" id="CHEBI:29999"/>
        <dbReference type="ChEBI" id="CHEBI:30616"/>
        <dbReference type="ChEBI" id="CHEBI:83421"/>
        <dbReference type="ChEBI" id="CHEBI:456216"/>
        <dbReference type="EC" id="2.7.11.1"/>
    </reaction>
</comment>
<comment type="catalytic activity">
    <reaction evidence="15">
        <text>L-threonyl-[protein] + ATP = O-phospho-L-threonyl-[protein] + ADP + H(+)</text>
        <dbReference type="Rhea" id="RHEA:46608"/>
        <dbReference type="Rhea" id="RHEA-COMP:11060"/>
        <dbReference type="Rhea" id="RHEA-COMP:11605"/>
        <dbReference type="ChEBI" id="CHEBI:15378"/>
        <dbReference type="ChEBI" id="CHEBI:30013"/>
        <dbReference type="ChEBI" id="CHEBI:30616"/>
        <dbReference type="ChEBI" id="CHEBI:61977"/>
        <dbReference type="ChEBI" id="CHEBI:456216"/>
        <dbReference type="EC" id="2.7.11.1"/>
    </reaction>
</comment>
<dbReference type="Pfam" id="PF00139">
    <property type="entry name" value="Lectin_legB"/>
    <property type="match status" value="1"/>
</dbReference>